<dbReference type="PANTHER" id="PTHR10091">
    <property type="entry name" value="ALDOSE-1-EPIMERASE"/>
    <property type="match status" value="1"/>
</dbReference>
<dbReference type="CDD" id="cd09019">
    <property type="entry name" value="galactose_mutarotase_like"/>
    <property type="match status" value="1"/>
</dbReference>
<comment type="pathway">
    <text evidence="5 13">Carbohydrate metabolism; hexose metabolism.</text>
</comment>
<evidence type="ECO:0000256" key="14">
    <source>
        <dbReference type="PIRSR" id="PIRSR005096-1"/>
    </source>
</evidence>
<dbReference type="UniPathway" id="UPA00242"/>
<feature type="binding site" evidence="16">
    <location>
        <begin position="94"/>
        <end position="95"/>
    </location>
    <ligand>
        <name>beta-D-galactose</name>
        <dbReference type="ChEBI" id="CHEBI:27667"/>
    </ligand>
</feature>
<dbReference type="SUPFAM" id="SSF74650">
    <property type="entry name" value="Galactose mutarotase-like"/>
    <property type="match status" value="1"/>
</dbReference>
<dbReference type="PIRSF" id="PIRSF005096">
    <property type="entry name" value="GALM"/>
    <property type="match status" value="1"/>
</dbReference>
<evidence type="ECO:0000256" key="1">
    <source>
        <dbReference type="ARBA" id="ARBA00001614"/>
    </source>
</evidence>
<comment type="function">
    <text evidence="12">Mutarotase that catalyzes the interconversion of beta-D-galactose and alpha-D-galactose during galactose metabolism. Beta-D-galactose is metabolized in the liver into glucose 1-phosphate, the primary metabolic fuel, by the action of four enzymes that constitute the Leloir pathway: GALM, GALK1 (galactokinase), GALT (galactose-1-phosphate uridylyltransferase) and GALE (UDP-galactose-4'-epimerase). Involved in the maintenance of the equilibrium between the beta- and alpha-anomers of galactose, therefore ensuring a sufficient supply of the alpha-anomer for GALK1. Also active on D-glucose although shows a preference for galactose over glucose.</text>
</comment>
<dbReference type="EC" id="5.1.3.3" evidence="13"/>
<reference evidence="18" key="1">
    <citation type="submission" date="2025-08" db="UniProtKB">
        <authorList>
            <consortium name="RefSeq"/>
        </authorList>
    </citation>
    <scope>IDENTIFICATION</scope>
    <source>
        <tissue evidence="18">Entire body</tissue>
    </source>
</reference>
<evidence type="ECO:0000256" key="4">
    <source>
        <dbReference type="ARBA" id="ARBA00004947"/>
    </source>
</evidence>
<dbReference type="Pfam" id="PF01263">
    <property type="entry name" value="Aldose_epim"/>
    <property type="match status" value="1"/>
</dbReference>
<dbReference type="InParanoid" id="A0A7F5RDP7"/>
<dbReference type="GO" id="GO:0006006">
    <property type="term" value="P:glucose metabolic process"/>
    <property type="evidence" value="ECO:0007669"/>
    <property type="project" value="TreeGrafter"/>
</dbReference>
<dbReference type="OrthoDB" id="274691at2759"/>
<evidence type="ECO:0000256" key="16">
    <source>
        <dbReference type="PIRSR" id="PIRSR005096-3"/>
    </source>
</evidence>
<evidence type="ECO:0000256" key="11">
    <source>
        <dbReference type="ARBA" id="ARBA00023277"/>
    </source>
</evidence>
<dbReference type="GO" id="GO:0005737">
    <property type="term" value="C:cytoplasm"/>
    <property type="evidence" value="ECO:0007669"/>
    <property type="project" value="UniProtKB-SubCell"/>
</dbReference>
<protein>
    <recommendedName>
        <fullName evidence="13">Aldose 1-epimerase</fullName>
        <ecNumber evidence="13">5.1.3.3</ecNumber>
    </recommendedName>
</protein>
<name>A0A7F5RDP7_AGRPL</name>
<comment type="catalytic activity">
    <reaction evidence="1 13">
        <text>alpha-D-glucose = beta-D-glucose</text>
        <dbReference type="Rhea" id="RHEA:10264"/>
        <dbReference type="ChEBI" id="CHEBI:15903"/>
        <dbReference type="ChEBI" id="CHEBI:17925"/>
        <dbReference type="EC" id="5.1.3.3"/>
    </reaction>
</comment>
<dbReference type="KEGG" id="apln:108739536"/>
<feature type="binding site" evidence="15">
    <location>
        <position position="260"/>
    </location>
    <ligand>
        <name>beta-D-galactose</name>
        <dbReference type="ChEBI" id="CHEBI:27667"/>
    </ligand>
</feature>
<keyword evidence="10 13" id="KW-0413">Isomerase</keyword>
<dbReference type="RefSeq" id="XP_025834096.1">
    <property type="nucleotide sequence ID" value="XM_025978311.1"/>
</dbReference>
<comment type="subunit">
    <text evidence="7">Monomer.</text>
</comment>
<evidence type="ECO:0000313" key="18">
    <source>
        <dbReference type="RefSeq" id="XP_025834096.1"/>
    </source>
</evidence>
<dbReference type="NCBIfam" id="NF008277">
    <property type="entry name" value="PRK11055.1"/>
    <property type="match status" value="1"/>
</dbReference>
<evidence type="ECO:0000256" key="10">
    <source>
        <dbReference type="ARBA" id="ARBA00023235"/>
    </source>
</evidence>
<sequence length="361" mass="39600">MGIFENSTVTLEQDDFGTFKDPQTGVSQTIRRFTWKNGNGVSVQVINYGATVIAINLPDKNGKVDDITLGYDSLDGYLQSNNPYFGATIGRVANRIANSTFTLNGKVYQLAANDGPNSLHGGLRGFDKVVWDYYVKGTKVVFSYTSSDGEEGYPGSLVSNVTFQLSDENEIVIDYRSSTTKPTLVNLTNHSYFNLAGNGSGVDGLLEHVVAINADRYTETDDAGIPTGKLIPVANTVFDLLTPTKLKDVINSVPSTQGFDNNFCIYKGTRQGLGFVSRVEHPQSGRVLEVYSDQPGVQFYTGNSIPEQTGKSGNKYGKHSAFCLETQIWPDAIHHDNFPNVVLNPGQQYRHICIYKFLVKA</sequence>
<gene>
    <name evidence="18" type="primary">LOC108739536</name>
</gene>
<dbReference type="PANTHER" id="PTHR10091:SF0">
    <property type="entry name" value="GALACTOSE MUTAROTASE"/>
    <property type="match status" value="1"/>
</dbReference>
<dbReference type="GeneID" id="108739536"/>
<comment type="pathway">
    <text evidence="4">Carbohydrate metabolism; galactose metabolism.</text>
</comment>
<feature type="active site" description="Proton acceptor" evidence="14">
    <location>
        <position position="325"/>
    </location>
</feature>
<dbReference type="InterPro" id="IPR008183">
    <property type="entry name" value="Aldose_1/G6P_1-epimerase"/>
</dbReference>
<evidence type="ECO:0000256" key="3">
    <source>
        <dbReference type="ARBA" id="ARBA00004496"/>
    </source>
</evidence>
<comment type="similarity">
    <text evidence="6 13">Belongs to the aldose epimerase family.</text>
</comment>
<evidence type="ECO:0000256" key="12">
    <source>
        <dbReference type="ARBA" id="ARBA00045743"/>
    </source>
</evidence>
<evidence type="ECO:0000256" key="2">
    <source>
        <dbReference type="ARBA" id="ARBA00001712"/>
    </source>
</evidence>
<evidence type="ECO:0000256" key="5">
    <source>
        <dbReference type="ARBA" id="ARBA00005028"/>
    </source>
</evidence>
<dbReference type="FunCoup" id="A0A7F5RDP7">
    <property type="interactions" value="267"/>
</dbReference>
<feature type="active site" description="Proton donor" evidence="14">
    <location>
        <position position="190"/>
    </location>
</feature>
<proteinExistence type="inferred from homology"/>
<dbReference type="GO" id="GO:0004034">
    <property type="term" value="F:aldose 1-epimerase activity"/>
    <property type="evidence" value="ECO:0007669"/>
    <property type="project" value="UniProtKB-EC"/>
</dbReference>
<dbReference type="FunFam" id="2.70.98.10:FF:000003">
    <property type="entry name" value="Aldose 1-epimerase"/>
    <property type="match status" value="1"/>
</dbReference>
<dbReference type="UniPathway" id="UPA00214"/>
<comment type="catalytic activity">
    <reaction evidence="2">
        <text>alpha-D-galactose = beta-D-galactose</text>
        <dbReference type="Rhea" id="RHEA:28675"/>
        <dbReference type="ChEBI" id="CHEBI:27667"/>
        <dbReference type="ChEBI" id="CHEBI:28061"/>
        <dbReference type="EC" id="5.1.3.3"/>
    </reaction>
    <physiologicalReaction direction="right-to-left" evidence="2">
        <dbReference type="Rhea" id="RHEA:28677"/>
    </physiologicalReaction>
</comment>
<evidence type="ECO:0000256" key="6">
    <source>
        <dbReference type="ARBA" id="ARBA00006206"/>
    </source>
</evidence>
<dbReference type="InterPro" id="IPR015443">
    <property type="entry name" value="Aldose_1-epimerase"/>
</dbReference>
<comment type="subcellular location">
    <subcellularLocation>
        <location evidence="3">Cytoplasm</location>
    </subcellularLocation>
</comment>
<accession>A0A7F5RDP7</accession>
<evidence type="ECO:0000256" key="9">
    <source>
        <dbReference type="ARBA" id="ARBA00022553"/>
    </source>
</evidence>
<dbReference type="AlphaFoldDB" id="A0A7F5RDP7"/>
<keyword evidence="8" id="KW-0963">Cytoplasm</keyword>
<keyword evidence="17" id="KW-1185">Reference proteome</keyword>
<dbReference type="GO" id="GO:0033499">
    <property type="term" value="P:galactose catabolic process via UDP-galactose, Leloir pathway"/>
    <property type="evidence" value="ECO:0007669"/>
    <property type="project" value="TreeGrafter"/>
</dbReference>
<evidence type="ECO:0000256" key="7">
    <source>
        <dbReference type="ARBA" id="ARBA00011245"/>
    </source>
</evidence>
<dbReference type="InterPro" id="IPR014718">
    <property type="entry name" value="GH-type_carb-bd"/>
</dbReference>
<evidence type="ECO:0000256" key="15">
    <source>
        <dbReference type="PIRSR" id="PIRSR005096-2"/>
    </source>
</evidence>
<dbReference type="InterPro" id="IPR018052">
    <property type="entry name" value="Ald1_epimerase_CS"/>
</dbReference>
<evidence type="ECO:0000256" key="13">
    <source>
        <dbReference type="PIRNR" id="PIRNR005096"/>
    </source>
</evidence>
<evidence type="ECO:0000313" key="17">
    <source>
        <dbReference type="Proteomes" id="UP000192223"/>
    </source>
</evidence>
<organism evidence="17 18">
    <name type="scientific">Agrilus planipennis</name>
    <name type="common">Emerald ash borer</name>
    <name type="synonym">Agrilus marcopoli</name>
    <dbReference type="NCBI Taxonomy" id="224129"/>
    <lineage>
        <taxon>Eukaryota</taxon>
        <taxon>Metazoa</taxon>
        <taxon>Ecdysozoa</taxon>
        <taxon>Arthropoda</taxon>
        <taxon>Hexapoda</taxon>
        <taxon>Insecta</taxon>
        <taxon>Pterygota</taxon>
        <taxon>Neoptera</taxon>
        <taxon>Endopterygota</taxon>
        <taxon>Coleoptera</taxon>
        <taxon>Polyphaga</taxon>
        <taxon>Elateriformia</taxon>
        <taxon>Buprestoidea</taxon>
        <taxon>Buprestidae</taxon>
        <taxon>Agrilinae</taxon>
        <taxon>Agrilus</taxon>
    </lineage>
</organism>
<dbReference type="Proteomes" id="UP000192223">
    <property type="component" value="Unplaced"/>
</dbReference>
<dbReference type="InterPro" id="IPR047215">
    <property type="entry name" value="Galactose_mutarotase-like"/>
</dbReference>
<evidence type="ECO:0000256" key="8">
    <source>
        <dbReference type="ARBA" id="ARBA00022490"/>
    </source>
</evidence>
<keyword evidence="9" id="KW-0597">Phosphoprotein</keyword>
<dbReference type="Gene3D" id="2.70.98.10">
    <property type="match status" value="1"/>
</dbReference>
<feature type="binding site" evidence="16">
    <location>
        <begin position="190"/>
        <end position="192"/>
    </location>
    <ligand>
        <name>beta-D-galactose</name>
        <dbReference type="ChEBI" id="CHEBI:27667"/>
    </ligand>
</feature>
<keyword evidence="11 13" id="KW-0119">Carbohydrate metabolism</keyword>
<dbReference type="GO" id="GO:0030246">
    <property type="term" value="F:carbohydrate binding"/>
    <property type="evidence" value="ECO:0007669"/>
    <property type="project" value="InterPro"/>
</dbReference>
<dbReference type="PROSITE" id="PS00545">
    <property type="entry name" value="ALDOSE_1_EPIMERASE"/>
    <property type="match status" value="1"/>
</dbReference>
<dbReference type="InterPro" id="IPR011013">
    <property type="entry name" value="Gal_mutarotase_sf_dom"/>
</dbReference>